<keyword evidence="2" id="KW-1185">Reference proteome</keyword>
<dbReference type="KEGG" id="msd:MYSTI_07049"/>
<dbReference type="AlphaFoldDB" id="L7UH57"/>
<proteinExistence type="predicted"/>
<evidence type="ECO:0000313" key="1">
    <source>
        <dbReference type="EMBL" id="AGC48321.1"/>
    </source>
</evidence>
<organism evidence="1 2">
    <name type="scientific">Myxococcus stipitatus (strain DSM 14675 / JCM 12634 / Mx s8)</name>
    <dbReference type="NCBI Taxonomy" id="1278073"/>
    <lineage>
        <taxon>Bacteria</taxon>
        <taxon>Pseudomonadati</taxon>
        <taxon>Myxococcota</taxon>
        <taxon>Myxococcia</taxon>
        <taxon>Myxococcales</taxon>
        <taxon>Cystobacterineae</taxon>
        <taxon>Myxococcaceae</taxon>
        <taxon>Myxococcus</taxon>
    </lineage>
</organism>
<evidence type="ECO:0000313" key="2">
    <source>
        <dbReference type="Proteomes" id="UP000011131"/>
    </source>
</evidence>
<dbReference type="Proteomes" id="UP000011131">
    <property type="component" value="Chromosome"/>
</dbReference>
<sequence>MCADALQSISLAMAQVRSLGLLIARIAQGLAAQPDVARVRIWLIAPGDICGA</sequence>
<dbReference type="GO" id="GO:0016829">
    <property type="term" value="F:lyase activity"/>
    <property type="evidence" value="ECO:0007669"/>
    <property type="project" value="UniProtKB-KW"/>
</dbReference>
<dbReference type="PATRIC" id="fig|1278073.3.peg.7159"/>
<protein>
    <submittedName>
        <fullName evidence="1">Formate hydrogenlyase transcriptional activator</fullName>
    </submittedName>
</protein>
<reference evidence="1 2" key="1">
    <citation type="journal article" date="2013" name="Genome Announc.">
        <title>Complete genome sequence of Myxococcus stipitatus strain DSM 14675, a fruiting myxobacterium.</title>
        <authorList>
            <person name="Huntley S."/>
            <person name="Kneip S."/>
            <person name="Treuner-Lange A."/>
            <person name="Sogaard-Andersen L."/>
        </authorList>
    </citation>
    <scope>NUCLEOTIDE SEQUENCE [LARGE SCALE GENOMIC DNA]</scope>
    <source>
        <strain evidence="2">DSM 14675 / JCM 12634 / Mx s8</strain>
    </source>
</reference>
<name>L7UH57_MYXSD</name>
<dbReference type="EMBL" id="CP004025">
    <property type="protein sequence ID" value="AGC48321.1"/>
    <property type="molecule type" value="Genomic_DNA"/>
</dbReference>
<gene>
    <name evidence="1" type="ordered locus">MYSTI_07049</name>
</gene>
<dbReference type="STRING" id="1278073.MYSTI_07049"/>
<accession>L7UH57</accession>
<dbReference type="HOGENOM" id="CLU_3082152_0_0_7"/>
<dbReference type="RefSeq" id="WP_015352575.1">
    <property type="nucleotide sequence ID" value="NC_020126.1"/>
</dbReference>
<keyword evidence="1" id="KW-0456">Lyase</keyword>